<evidence type="ECO:0000313" key="1">
    <source>
        <dbReference type="EMBL" id="KAJ5617742.1"/>
    </source>
</evidence>
<evidence type="ECO:0000313" key="2">
    <source>
        <dbReference type="Proteomes" id="UP001213799"/>
    </source>
</evidence>
<name>A0AAD6EJR3_9EURO</name>
<reference evidence="1" key="2">
    <citation type="submission" date="2023-01" db="EMBL/GenBank/DDBJ databases">
        <authorList>
            <person name="Petersen C."/>
        </authorList>
    </citation>
    <scope>NUCLEOTIDE SEQUENCE</scope>
    <source>
        <strain evidence="1">IBT 12815</strain>
    </source>
</reference>
<proteinExistence type="predicted"/>
<sequence>MDADLTEKGLGLGSEMLCMKSVQIPQPIYHAQEWNPEELNHRVNSDEAGVISSGSDSIWT</sequence>
<protein>
    <submittedName>
        <fullName evidence="1">Uncharacterized protein</fullName>
    </submittedName>
</protein>
<keyword evidence="2" id="KW-1185">Reference proteome</keyword>
<organism evidence="1 2">
    <name type="scientific">Penicillium hordei</name>
    <dbReference type="NCBI Taxonomy" id="40994"/>
    <lineage>
        <taxon>Eukaryota</taxon>
        <taxon>Fungi</taxon>
        <taxon>Dikarya</taxon>
        <taxon>Ascomycota</taxon>
        <taxon>Pezizomycotina</taxon>
        <taxon>Eurotiomycetes</taxon>
        <taxon>Eurotiomycetidae</taxon>
        <taxon>Eurotiales</taxon>
        <taxon>Aspergillaceae</taxon>
        <taxon>Penicillium</taxon>
    </lineage>
</organism>
<dbReference type="GeneID" id="81584156"/>
<dbReference type="EMBL" id="JAQJAE010000001">
    <property type="protein sequence ID" value="KAJ5617742.1"/>
    <property type="molecule type" value="Genomic_DNA"/>
</dbReference>
<reference evidence="1" key="1">
    <citation type="journal article" date="2023" name="IMA Fungus">
        <title>Comparative genomic study of the Penicillium genus elucidates a diverse pangenome and 15 lateral gene transfer events.</title>
        <authorList>
            <person name="Petersen C."/>
            <person name="Sorensen T."/>
            <person name="Nielsen M.R."/>
            <person name="Sondergaard T.E."/>
            <person name="Sorensen J.L."/>
            <person name="Fitzpatrick D.A."/>
            <person name="Frisvad J.C."/>
            <person name="Nielsen K.L."/>
        </authorList>
    </citation>
    <scope>NUCLEOTIDE SEQUENCE</scope>
    <source>
        <strain evidence="1">IBT 12815</strain>
    </source>
</reference>
<accession>A0AAD6EJR3</accession>
<gene>
    <name evidence="1" type="ORF">N7537_002856</name>
</gene>
<dbReference type="AlphaFoldDB" id="A0AAD6EJR3"/>
<dbReference type="Proteomes" id="UP001213799">
    <property type="component" value="Unassembled WGS sequence"/>
</dbReference>
<comment type="caution">
    <text evidence="1">The sequence shown here is derived from an EMBL/GenBank/DDBJ whole genome shotgun (WGS) entry which is preliminary data.</text>
</comment>
<dbReference type="RefSeq" id="XP_056758909.1">
    <property type="nucleotide sequence ID" value="XM_056893914.1"/>
</dbReference>